<dbReference type="GO" id="GO:0010992">
    <property type="term" value="P:ubiquitin recycling"/>
    <property type="evidence" value="ECO:0007669"/>
    <property type="project" value="TreeGrafter"/>
</dbReference>
<dbReference type="SMART" id="SM00320">
    <property type="entry name" value="WD40"/>
    <property type="match status" value="7"/>
</dbReference>
<feature type="repeat" description="WD" evidence="4">
    <location>
        <begin position="461"/>
        <end position="500"/>
    </location>
</feature>
<dbReference type="PROSITE" id="PS50082">
    <property type="entry name" value="WD_REPEATS_2"/>
    <property type="match status" value="7"/>
</dbReference>
<protein>
    <submittedName>
        <fullName evidence="7">F-box/WD repeat-containing protein 7</fullName>
    </submittedName>
</protein>
<dbReference type="EMBL" id="LR785125">
    <property type="protein sequence ID" value="CAB3245414.1"/>
    <property type="molecule type" value="mRNA"/>
</dbReference>
<dbReference type="InterPro" id="IPR020472">
    <property type="entry name" value="WD40_PAC1"/>
</dbReference>
<feature type="compositionally biased region" description="Polar residues" evidence="5">
    <location>
        <begin position="42"/>
        <end position="62"/>
    </location>
</feature>
<feature type="repeat" description="WD" evidence="4">
    <location>
        <begin position="581"/>
        <end position="620"/>
    </location>
</feature>
<feature type="repeat" description="WD" evidence="4">
    <location>
        <begin position="434"/>
        <end position="460"/>
    </location>
</feature>
<dbReference type="InterPro" id="IPR015943">
    <property type="entry name" value="WD40/YVTN_repeat-like_dom_sf"/>
</dbReference>
<evidence type="ECO:0000256" key="2">
    <source>
        <dbReference type="ARBA" id="ARBA00022737"/>
    </source>
</evidence>
<reference evidence="7" key="1">
    <citation type="submission" date="2020-04" db="EMBL/GenBank/DDBJ databases">
        <authorList>
            <person name="Neveu A P."/>
        </authorList>
    </citation>
    <scope>NUCLEOTIDE SEQUENCE</scope>
    <source>
        <tissue evidence="7">Whole embryo</tissue>
    </source>
</reference>
<keyword evidence="2" id="KW-0677">Repeat</keyword>
<dbReference type="InterPro" id="IPR019775">
    <property type="entry name" value="WD40_repeat_CS"/>
</dbReference>
<evidence type="ECO:0000256" key="1">
    <source>
        <dbReference type="ARBA" id="ARBA00022574"/>
    </source>
</evidence>
<sequence>MDDSSKHAGGSRNKAVDTGLSSSKRVGGGSKRREKCGARSGVATSGVTSHFSVDNCQQASADNKSESKMKKSLALLTHSRRTRSSEKSNPQIFTCSNNTNPSSEPTPDADVDLSTLYSGCVTRGQINRVKKIIGECSPSHVTDMSPMNTRSSKRLASDQNHNEKMQVDDSSTSSAQRKIKSLMKRKHDALSEVPKSPEKKACRVLGHSSSSLDSPKSPPERRCITRNSVYARAVHSPPHTEQHQPSSPGPSHDAVEVLTAPPTPTLALPEGTDDWLRRFLKWNAKDKIQALENLIGVCQPHEVRHMLEIIEPQFQRDFISLLPKELALHVLSFLEPRDLLIAAQTCRYWRILTEDNLMWREKCKEEGISEPYVAKVLKHNWRNKKSFSAGTKSTWKAAFLRHVRIETNWREGKERISKVLKGHDDHVITCLQFNGSRIVSGSDDNTLKVWSAISGKCLRTLTGHTGGVWASQMRKNLIISGSTDRTLKIWNADTGNCVHTLYGHTSTVRCLALHDNIVVSGSRDATLRVWNIEDGECLHVLVGHMAAVRCVCYDGRRVVSGAYDYMVKVWDPVTEECLHTLQGHTNRVYSLQFDGTYVVSGSLDTSIRVWELETGTCLHTLMGHQSLTSGMVLRGNILVSGNADSTVKVWDILTGECLKTLEGSNKHLSAVTCLQFRGKFIITSSDDGTVKLWDIETGKVIRDLVTLESRGSGGVVWRIRASQTKLVCAFGSRNGTEETKLMVLDFDPDSK</sequence>
<dbReference type="SUPFAM" id="SSF81383">
    <property type="entry name" value="F-box domain"/>
    <property type="match status" value="1"/>
</dbReference>
<gene>
    <name evidence="7" type="primary">Fbxw7-001</name>
</gene>
<evidence type="ECO:0000256" key="5">
    <source>
        <dbReference type="SAM" id="MobiDB-lite"/>
    </source>
</evidence>
<dbReference type="PRINTS" id="PR00320">
    <property type="entry name" value="GPROTEINBRPT"/>
</dbReference>
<feature type="repeat" description="WD" evidence="4">
    <location>
        <begin position="501"/>
        <end position="540"/>
    </location>
</feature>
<dbReference type="CDD" id="cd22133">
    <property type="entry name" value="F-box_FBXW7"/>
    <property type="match status" value="1"/>
</dbReference>
<feature type="compositionally biased region" description="Basic residues" evidence="5">
    <location>
        <begin position="177"/>
        <end position="187"/>
    </location>
</feature>
<dbReference type="GO" id="GO:0050793">
    <property type="term" value="P:regulation of developmental process"/>
    <property type="evidence" value="ECO:0007669"/>
    <property type="project" value="UniProtKB-ARBA"/>
</dbReference>
<feature type="compositionally biased region" description="Polar residues" evidence="5">
    <location>
        <begin position="87"/>
        <end position="105"/>
    </location>
</feature>
<dbReference type="GO" id="GO:0005737">
    <property type="term" value="C:cytoplasm"/>
    <property type="evidence" value="ECO:0007669"/>
    <property type="project" value="TreeGrafter"/>
</dbReference>
<proteinExistence type="evidence at transcript level"/>
<feature type="region of interest" description="Disordered" evidence="5">
    <location>
        <begin position="139"/>
        <end position="221"/>
    </location>
</feature>
<dbReference type="FunFam" id="1.20.1280.50:FF:000133">
    <property type="entry name" value="F-box and WD repeat domain-containing 7"/>
    <property type="match status" value="1"/>
</dbReference>
<feature type="repeat" description="WD" evidence="4">
    <location>
        <begin position="541"/>
        <end position="580"/>
    </location>
</feature>
<dbReference type="GO" id="GO:0043161">
    <property type="term" value="P:proteasome-mediated ubiquitin-dependent protein catabolic process"/>
    <property type="evidence" value="ECO:0007669"/>
    <property type="project" value="TreeGrafter"/>
</dbReference>
<dbReference type="Gene3D" id="1.20.1280.50">
    <property type="match status" value="1"/>
</dbReference>
<evidence type="ECO:0000313" key="7">
    <source>
        <dbReference type="EMBL" id="CAB3245414.1"/>
    </source>
</evidence>
<feature type="region of interest" description="Disordered" evidence="5">
    <location>
        <begin position="1"/>
        <end position="110"/>
    </location>
</feature>
<dbReference type="PANTHER" id="PTHR19849">
    <property type="entry name" value="PHOSPHOLIPASE A-2-ACTIVATING PROTEIN"/>
    <property type="match status" value="1"/>
</dbReference>
<accession>A0A6F9DC33</accession>
<dbReference type="SMART" id="SM00256">
    <property type="entry name" value="FBOX"/>
    <property type="match status" value="1"/>
</dbReference>
<dbReference type="GO" id="GO:0005634">
    <property type="term" value="C:nucleus"/>
    <property type="evidence" value="ECO:0007669"/>
    <property type="project" value="TreeGrafter"/>
</dbReference>
<feature type="domain" description="F-box" evidence="6">
    <location>
        <begin position="316"/>
        <end position="362"/>
    </location>
</feature>
<dbReference type="AlphaFoldDB" id="A0A6F9DC33"/>
<dbReference type="PROSITE" id="PS00678">
    <property type="entry name" value="WD_REPEATS_1"/>
    <property type="match status" value="5"/>
</dbReference>
<dbReference type="FunFam" id="2.130.10.10:FF:000032">
    <property type="entry name" value="F-box/WD repeat-containing protein 7 isoform X1"/>
    <property type="match status" value="1"/>
</dbReference>
<keyword evidence="1 4" id="KW-0853">WD repeat</keyword>
<feature type="region of interest" description="Disordered" evidence="5">
    <location>
        <begin position="234"/>
        <end position="255"/>
    </location>
</feature>
<feature type="repeat" description="WD" evidence="4">
    <location>
        <begin position="664"/>
        <end position="703"/>
    </location>
</feature>
<dbReference type="InterPro" id="IPR001680">
    <property type="entry name" value="WD40_rpt"/>
</dbReference>
<dbReference type="GO" id="GO:0043130">
    <property type="term" value="F:ubiquitin binding"/>
    <property type="evidence" value="ECO:0007669"/>
    <property type="project" value="TreeGrafter"/>
</dbReference>
<dbReference type="InterPro" id="IPR001810">
    <property type="entry name" value="F-box_dom"/>
</dbReference>
<dbReference type="CDD" id="cd00200">
    <property type="entry name" value="WD40"/>
    <property type="match status" value="1"/>
</dbReference>
<dbReference type="PROSITE" id="PS50181">
    <property type="entry name" value="FBOX"/>
    <property type="match status" value="1"/>
</dbReference>
<dbReference type="PANTHER" id="PTHR19849:SF1">
    <property type="entry name" value="F-BOX_WD REPEAT-CONTAINING PROTEIN 7"/>
    <property type="match status" value="1"/>
</dbReference>
<dbReference type="SUPFAM" id="SSF50978">
    <property type="entry name" value="WD40 repeat-like"/>
    <property type="match status" value="1"/>
</dbReference>
<feature type="compositionally biased region" description="Polar residues" evidence="5">
    <location>
        <begin position="139"/>
        <end position="150"/>
    </location>
</feature>
<dbReference type="Gene3D" id="2.130.10.10">
    <property type="entry name" value="YVTN repeat-like/Quinoprotein amine dehydrogenase"/>
    <property type="match status" value="1"/>
</dbReference>
<evidence type="ECO:0000256" key="4">
    <source>
        <dbReference type="PROSITE-ProRule" id="PRU00221"/>
    </source>
</evidence>
<organism evidence="7">
    <name type="scientific">Phallusia mammillata</name>
    <dbReference type="NCBI Taxonomy" id="59560"/>
    <lineage>
        <taxon>Eukaryota</taxon>
        <taxon>Metazoa</taxon>
        <taxon>Chordata</taxon>
        <taxon>Tunicata</taxon>
        <taxon>Ascidiacea</taxon>
        <taxon>Phlebobranchia</taxon>
        <taxon>Ascidiidae</taxon>
        <taxon>Phallusia</taxon>
    </lineage>
</organism>
<dbReference type="Pfam" id="PF00400">
    <property type="entry name" value="WD40"/>
    <property type="match status" value="7"/>
</dbReference>
<dbReference type="InterPro" id="IPR036047">
    <property type="entry name" value="F-box-like_dom_sf"/>
</dbReference>
<feature type="repeat" description="WD" evidence="4">
    <location>
        <begin position="621"/>
        <end position="660"/>
    </location>
</feature>
<dbReference type="PROSITE" id="PS50294">
    <property type="entry name" value="WD_REPEATS_REGION"/>
    <property type="match status" value="5"/>
</dbReference>
<dbReference type="InterPro" id="IPR036322">
    <property type="entry name" value="WD40_repeat_dom_sf"/>
</dbReference>
<name>A0A6F9DC33_9ASCI</name>
<keyword evidence="3" id="KW-0833">Ubl conjugation pathway</keyword>
<evidence type="ECO:0000259" key="6">
    <source>
        <dbReference type="PROSITE" id="PS50181"/>
    </source>
</evidence>
<dbReference type="Pfam" id="PF12937">
    <property type="entry name" value="F-box-like"/>
    <property type="match status" value="1"/>
</dbReference>
<evidence type="ECO:0000256" key="3">
    <source>
        <dbReference type="ARBA" id="ARBA00022786"/>
    </source>
</evidence>